<comment type="function">
    <text evidence="1">Required for the first step of diphthamide biosynthesis, the transfer of 3-amino-3-carboxypropyl from S-adenosyl-L-methionine to a histidine residue. Diphthamide is a post-translational modification of histidine which occurs in elongation factor 2.</text>
</comment>
<dbReference type="InterPro" id="IPR036671">
    <property type="entry name" value="DPH_MB_sf"/>
</dbReference>
<evidence type="ECO:0000256" key="1">
    <source>
        <dbReference type="ARBA" id="ARBA00003474"/>
    </source>
</evidence>
<dbReference type="CDD" id="cd06257">
    <property type="entry name" value="DnaJ"/>
    <property type="match status" value="1"/>
</dbReference>
<organism evidence="9 10">
    <name type="scientific">Coemansia asiatica</name>
    <dbReference type="NCBI Taxonomy" id="1052880"/>
    <lineage>
        <taxon>Eukaryota</taxon>
        <taxon>Fungi</taxon>
        <taxon>Fungi incertae sedis</taxon>
        <taxon>Zoopagomycota</taxon>
        <taxon>Kickxellomycotina</taxon>
        <taxon>Kickxellomycetes</taxon>
        <taxon>Kickxellales</taxon>
        <taxon>Kickxellaceae</taxon>
        <taxon>Coemansia</taxon>
    </lineage>
</organism>
<dbReference type="Pfam" id="PF00226">
    <property type="entry name" value="DnaJ"/>
    <property type="match status" value="1"/>
</dbReference>
<proteinExistence type="inferred from homology"/>
<evidence type="ECO:0000259" key="7">
    <source>
        <dbReference type="PROSITE" id="PS50076"/>
    </source>
</evidence>
<dbReference type="PROSITE" id="PS51074">
    <property type="entry name" value="DPH_MB"/>
    <property type="match status" value="1"/>
</dbReference>
<dbReference type="PRINTS" id="PR00625">
    <property type="entry name" value="JDOMAIN"/>
</dbReference>
<dbReference type="PROSITE" id="PS50076">
    <property type="entry name" value="DNAJ_2"/>
    <property type="match status" value="1"/>
</dbReference>
<dbReference type="AlphaFoldDB" id="A0A9W7XSW6"/>
<name>A0A9W7XSW6_9FUNG</name>
<evidence type="ECO:0000256" key="6">
    <source>
        <dbReference type="ARBA" id="ARBA00023004"/>
    </source>
</evidence>
<dbReference type="Pfam" id="PF05207">
    <property type="entry name" value="Zn_ribbon_CSL"/>
    <property type="match status" value="1"/>
</dbReference>
<dbReference type="EMBL" id="JANBOH010000005">
    <property type="protein sequence ID" value="KAJ1648441.1"/>
    <property type="molecule type" value="Genomic_DNA"/>
</dbReference>
<dbReference type="SUPFAM" id="SSF46565">
    <property type="entry name" value="Chaperone J-domain"/>
    <property type="match status" value="1"/>
</dbReference>
<evidence type="ECO:0000313" key="10">
    <source>
        <dbReference type="Proteomes" id="UP001145021"/>
    </source>
</evidence>
<dbReference type="InterPro" id="IPR036869">
    <property type="entry name" value="J_dom_sf"/>
</dbReference>
<evidence type="ECO:0000256" key="2">
    <source>
        <dbReference type="ARBA" id="ARBA00006169"/>
    </source>
</evidence>
<protein>
    <recommendedName>
        <fullName evidence="3">Diphthamide biosynthesis protein 4</fullName>
    </recommendedName>
</protein>
<dbReference type="SMART" id="SM00271">
    <property type="entry name" value="DnaJ"/>
    <property type="match status" value="1"/>
</dbReference>
<dbReference type="InterPro" id="IPR001623">
    <property type="entry name" value="DnaJ_domain"/>
</dbReference>
<dbReference type="InterPro" id="IPR007872">
    <property type="entry name" value="DPH_MB_dom"/>
</dbReference>
<evidence type="ECO:0000313" key="9">
    <source>
        <dbReference type="EMBL" id="KAJ1648441.1"/>
    </source>
</evidence>
<evidence type="ECO:0000256" key="4">
    <source>
        <dbReference type="ARBA" id="ARBA00022723"/>
    </source>
</evidence>
<dbReference type="PROSITE" id="PS00636">
    <property type="entry name" value="DNAJ_1"/>
    <property type="match status" value="1"/>
</dbReference>
<dbReference type="GO" id="GO:0008198">
    <property type="term" value="F:ferrous iron binding"/>
    <property type="evidence" value="ECO:0007669"/>
    <property type="project" value="TreeGrafter"/>
</dbReference>
<keyword evidence="4" id="KW-0479">Metal-binding</keyword>
<gene>
    <name evidence="9" type="ORF">LPJ64_000270</name>
</gene>
<comment type="similarity">
    <text evidence="2">Belongs to the DPH4 family.</text>
</comment>
<dbReference type="PANTHER" id="PTHR45255">
    <property type="entry name" value="DNAJ HOMOLOG SUBFAMILY C MEMBER 24"/>
    <property type="match status" value="1"/>
</dbReference>
<dbReference type="SUPFAM" id="SSF144217">
    <property type="entry name" value="CSL zinc finger"/>
    <property type="match status" value="1"/>
</dbReference>
<keyword evidence="10" id="KW-1185">Reference proteome</keyword>
<dbReference type="PANTHER" id="PTHR45255:SF1">
    <property type="entry name" value="DNAJ HOMOLOG SUBFAMILY C MEMBER 24"/>
    <property type="match status" value="1"/>
</dbReference>
<evidence type="ECO:0000256" key="5">
    <source>
        <dbReference type="ARBA" id="ARBA00022833"/>
    </source>
</evidence>
<dbReference type="Proteomes" id="UP001145021">
    <property type="component" value="Unassembled WGS sequence"/>
</dbReference>
<keyword evidence="5" id="KW-0862">Zinc</keyword>
<feature type="domain" description="J" evidence="7">
    <location>
        <begin position="6"/>
        <end position="78"/>
    </location>
</feature>
<evidence type="ECO:0000259" key="8">
    <source>
        <dbReference type="PROSITE" id="PS51074"/>
    </source>
</evidence>
<sequence>MVSQPNYYSVLGVPISAQHDEIKQAYYALSRKIHPDKWAIRDPDVKDSSAKGIKFHELSVAWETLSDPARRREYDRRLLALQNRSRGVVQDEVDLDDMEFDEETGVYSYPCRCSGKYSIAESDMESGKEIAPCSDCSLKIRVLYEAADDGL</sequence>
<dbReference type="InterPro" id="IPR018253">
    <property type="entry name" value="DnaJ_domain_CS"/>
</dbReference>
<accession>A0A9W7XSW6</accession>
<dbReference type="GO" id="GO:0001671">
    <property type="term" value="F:ATPase activator activity"/>
    <property type="evidence" value="ECO:0007669"/>
    <property type="project" value="TreeGrafter"/>
</dbReference>
<reference evidence="9" key="1">
    <citation type="submission" date="2022-07" db="EMBL/GenBank/DDBJ databases">
        <title>Phylogenomic reconstructions and comparative analyses of Kickxellomycotina fungi.</title>
        <authorList>
            <person name="Reynolds N.K."/>
            <person name="Stajich J.E."/>
            <person name="Barry K."/>
            <person name="Grigoriev I.V."/>
            <person name="Crous P."/>
            <person name="Smith M.E."/>
        </authorList>
    </citation>
    <scope>NUCLEOTIDE SEQUENCE</scope>
    <source>
        <strain evidence="9">NBRC 105413</strain>
    </source>
</reference>
<comment type="caution">
    <text evidence="9">The sequence shown here is derived from an EMBL/GenBank/DDBJ whole genome shotgun (WGS) entry which is preliminary data.</text>
</comment>
<dbReference type="Gene3D" id="3.10.660.10">
    <property type="entry name" value="DPH Zinc finger"/>
    <property type="match status" value="1"/>
</dbReference>
<dbReference type="Gene3D" id="1.10.287.110">
    <property type="entry name" value="DnaJ domain"/>
    <property type="match status" value="1"/>
</dbReference>
<feature type="domain" description="DPH-type MB" evidence="8">
    <location>
        <begin position="89"/>
        <end position="145"/>
    </location>
</feature>
<keyword evidence="6" id="KW-0408">Iron</keyword>
<evidence type="ECO:0000256" key="3">
    <source>
        <dbReference type="ARBA" id="ARBA00021797"/>
    </source>
</evidence>